<sequence length="79" mass="8871">MKHPNPRRQRLIRRLQWSPDRAGIAWMLVPAIIAITIFAAVVIYHPFLPQQNAGAGFGPDWECTPQPAGEPTCIKKIGR</sequence>
<protein>
    <recommendedName>
        <fullName evidence="4">ABC transporter permease</fullName>
    </recommendedName>
</protein>
<evidence type="ECO:0000256" key="1">
    <source>
        <dbReference type="SAM" id="Phobius"/>
    </source>
</evidence>
<comment type="caution">
    <text evidence="2">The sequence shown here is derived from an EMBL/GenBank/DDBJ whole genome shotgun (WGS) entry which is preliminary data.</text>
</comment>
<dbReference type="EMBL" id="JAATTO010000026">
    <property type="protein sequence ID" value="MBC9980316.1"/>
    <property type="molecule type" value="Genomic_DNA"/>
</dbReference>
<keyword evidence="1" id="KW-1133">Transmembrane helix</keyword>
<gene>
    <name evidence="2" type="ORF">HA482_19125</name>
</gene>
<dbReference type="Proteomes" id="UP000639516">
    <property type="component" value="Unassembled WGS sequence"/>
</dbReference>
<evidence type="ECO:0000313" key="2">
    <source>
        <dbReference type="EMBL" id="MBC9980316.1"/>
    </source>
</evidence>
<reference evidence="2 3" key="1">
    <citation type="journal article" date="2020" name="Arch. Microbiol.">
        <title>Bradyrhizobium campsiandrae sp. nov., a nitrogen-fixing bacterial strain isolated from a native leguminous tree from the Amazon adapted to flooded conditions.</title>
        <authorList>
            <person name="Cabral Michel D."/>
            <person name="Martins da Costa E."/>
            <person name="Azarias Guimaraes A."/>
            <person name="Soares de Carvalho T."/>
            <person name="Santos de Castro Caputo P."/>
            <person name="Willems A."/>
            <person name="de Souza Moreira F.M."/>
        </authorList>
    </citation>
    <scope>NUCLEOTIDE SEQUENCE [LARGE SCALE GENOMIC DNA]</scope>
    <source>
        <strain evidence="3">INPA 384B</strain>
    </source>
</reference>
<keyword evidence="1" id="KW-0812">Transmembrane</keyword>
<evidence type="ECO:0000313" key="3">
    <source>
        <dbReference type="Proteomes" id="UP000639516"/>
    </source>
</evidence>
<proteinExistence type="predicted"/>
<feature type="transmembrane region" description="Helical" evidence="1">
    <location>
        <begin position="21"/>
        <end position="44"/>
    </location>
</feature>
<accession>A0ABR7U9U0</accession>
<organism evidence="2 3">
    <name type="scientific">Bradyrhizobium campsiandrae</name>
    <dbReference type="NCBI Taxonomy" id="1729892"/>
    <lineage>
        <taxon>Bacteria</taxon>
        <taxon>Pseudomonadati</taxon>
        <taxon>Pseudomonadota</taxon>
        <taxon>Alphaproteobacteria</taxon>
        <taxon>Hyphomicrobiales</taxon>
        <taxon>Nitrobacteraceae</taxon>
        <taxon>Bradyrhizobium</taxon>
    </lineage>
</organism>
<evidence type="ECO:0008006" key="4">
    <source>
        <dbReference type="Google" id="ProtNLM"/>
    </source>
</evidence>
<keyword evidence="1" id="KW-0472">Membrane</keyword>
<name>A0ABR7U9U0_9BRAD</name>
<keyword evidence="3" id="KW-1185">Reference proteome</keyword>
<dbReference type="RefSeq" id="WP_188099997.1">
    <property type="nucleotide sequence ID" value="NZ_JAANIH010000015.1"/>
</dbReference>